<keyword evidence="2 6" id="KW-0328">Glycosyltransferase</keyword>
<evidence type="ECO:0000313" key="7">
    <source>
        <dbReference type="Proteomes" id="UP000014174"/>
    </source>
</evidence>
<evidence type="ECO:0000256" key="2">
    <source>
        <dbReference type="ARBA" id="ARBA00022676"/>
    </source>
</evidence>
<dbReference type="PATRIC" id="fig|1150600.3.peg.1880"/>
<feature type="transmembrane region" description="Helical" evidence="4">
    <location>
        <begin position="317"/>
        <end position="340"/>
    </location>
</feature>
<evidence type="ECO:0000256" key="3">
    <source>
        <dbReference type="ARBA" id="ARBA00022679"/>
    </source>
</evidence>
<dbReference type="InterPro" id="IPR001173">
    <property type="entry name" value="Glyco_trans_2-like"/>
</dbReference>
<protein>
    <submittedName>
        <fullName evidence="6">N-acetylglucosaminyltransferase</fullName>
        <ecNumber evidence="6">2.4.1.-</ecNumber>
    </submittedName>
</protein>
<sequence>MVHGRLRGYKKIDSDEDVLLPVSVIICARNEEVNLEENLSFFLEQDYPDFEVVVVNDCSSDDSEFILKKFSEKYSNLKIVTLNEHDRYKHGKKFAVTLGIKAAQHEHLLFTDADCRPASLNWIRLMQQNFKGNTAIVLGFSPYKRSKGFLNVFIRFETFYTALNYLSFSLAGNPYMGVGRNLSYTKTLFFKCKGFASHMHILSGDDDLFVNENANRSNTVIEIDPESHTWSEPKKTWASLWKQKIRHMGAGKAYKSKHKRVLTIQAGSSIAFYVLLGVMSFMQIHWWVLLSIYFIRLIVQIIVYFPSMRKLKCKNLIWWFPILDLFYIFFIIVLGIGSSFKRKIQWK</sequence>
<keyword evidence="4" id="KW-0812">Transmembrane</keyword>
<dbReference type="Gene3D" id="3.90.550.10">
    <property type="entry name" value="Spore Coat Polysaccharide Biosynthesis Protein SpsA, Chain A"/>
    <property type="match status" value="1"/>
</dbReference>
<organism evidence="6 7">
    <name type="scientific">Arcticibacter svalbardensis MN12-7</name>
    <dbReference type="NCBI Taxonomy" id="1150600"/>
    <lineage>
        <taxon>Bacteria</taxon>
        <taxon>Pseudomonadati</taxon>
        <taxon>Bacteroidota</taxon>
        <taxon>Sphingobacteriia</taxon>
        <taxon>Sphingobacteriales</taxon>
        <taxon>Sphingobacteriaceae</taxon>
        <taxon>Arcticibacter</taxon>
    </lineage>
</organism>
<feature type="transmembrane region" description="Helical" evidence="4">
    <location>
        <begin position="261"/>
        <end position="278"/>
    </location>
</feature>
<evidence type="ECO:0000256" key="1">
    <source>
        <dbReference type="ARBA" id="ARBA00006739"/>
    </source>
</evidence>
<evidence type="ECO:0000313" key="6">
    <source>
        <dbReference type="EMBL" id="EOR94946.1"/>
    </source>
</evidence>
<dbReference type="AlphaFoldDB" id="R9GTA4"/>
<name>R9GTA4_9SPHI</name>
<keyword evidence="4" id="KW-1133">Transmembrane helix</keyword>
<dbReference type="SUPFAM" id="SSF53448">
    <property type="entry name" value="Nucleotide-diphospho-sugar transferases"/>
    <property type="match status" value="1"/>
</dbReference>
<dbReference type="STRING" id="1150600.ADIARSV_1907"/>
<dbReference type="PANTHER" id="PTHR43630">
    <property type="entry name" value="POLY-BETA-1,6-N-ACETYL-D-GLUCOSAMINE SYNTHASE"/>
    <property type="match status" value="1"/>
</dbReference>
<feature type="transmembrane region" description="Helical" evidence="4">
    <location>
        <begin position="284"/>
        <end position="305"/>
    </location>
</feature>
<evidence type="ECO:0000256" key="4">
    <source>
        <dbReference type="SAM" id="Phobius"/>
    </source>
</evidence>
<dbReference type="EC" id="2.4.1.-" evidence="6"/>
<accession>R9GTA4</accession>
<keyword evidence="3 6" id="KW-0808">Transferase</keyword>
<gene>
    <name evidence="6" type="ORF">ADIARSV_1907</name>
</gene>
<comment type="caution">
    <text evidence="6">The sequence shown here is derived from an EMBL/GenBank/DDBJ whole genome shotgun (WGS) entry which is preliminary data.</text>
</comment>
<dbReference type="RefSeq" id="WP_016195142.1">
    <property type="nucleotide sequence ID" value="NZ_AQPN01000071.1"/>
</dbReference>
<dbReference type="Proteomes" id="UP000014174">
    <property type="component" value="Unassembled WGS sequence"/>
</dbReference>
<keyword evidence="7" id="KW-1185">Reference proteome</keyword>
<dbReference type="eggNOG" id="COG1215">
    <property type="taxonomic scope" value="Bacteria"/>
</dbReference>
<dbReference type="EMBL" id="AQPN01000071">
    <property type="protein sequence ID" value="EOR94946.1"/>
    <property type="molecule type" value="Genomic_DNA"/>
</dbReference>
<reference evidence="6 7" key="1">
    <citation type="journal article" date="2013" name="Genome Announc.">
        <title>Draft Genome Sequence of Arcticibacter svalbardensis Strain MN12-7T, a Member of the Family Sphingobacteriaceae Isolated from an Arctic Soil Sample.</title>
        <authorList>
            <person name="Shivaji S."/>
            <person name="Ara S."/>
            <person name="Prasad S."/>
            <person name="Manasa B.P."/>
            <person name="Begum Z."/>
            <person name="Singh A."/>
            <person name="Kumar Pinnaka A."/>
        </authorList>
    </citation>
    <scope>NUCLEOTIDE SEQUENCE [LARGE SCALE GENOMIC DNA]</scope>
    <source>
        <strain evidence="6 7">MN12-7</strain>
    </source>
</reference>
<dbReference type="PANTHER" id="PTHR43630:SF1">
    <property type="entry name" value="POLY-BETA-1,6-N-ACETYL-D-GLUCOSAMINE SYNTHASE"/>
    <property type="match status" value="1"/>
</dbReference>
<keyword evidence="4" id="KW-0472">Membrane</keyword>
<proteinExistence type="inferred from homology"/>
<comment type="similarity">
    <text evidence="1">Belongs to the glycosyltransferase 2 family.</text>
</comment>
<dbReference type="Pfam" id="PF00535">
    <property type="entry name" value="Glycos_transf_2"/>
    <property type="match status" value="1"/>
</dbReference>
<dbReference type="InterPro" id="IPR029044">
    <property type="entry name" value="Nucleotide-diphossugar_trans"/>
</dbReference>
<feature type="domain" description="Glycosyltransferase 2-like" evidence="5">
    <location>
        <begin position="23"/>
        <end position="154"/>
    </location>
</feature>
<dbReference type="GO" id="GO:0016757">
    <property type="term" value="F:glycosyltransferase activity"/>
    <property type="evidence" value="ECO:0007669"/>
    <property type="project" value="UniProtKB-KW"/>
</dbReference>
<evidence type="ECO:0000259" key="5">
    <source>
        <dbReference type="Pfam" id="PF00535"/>
    </source>
</evidence>